<sequence>MAALQVVLFLICSSFASAVFAATNDTSPHFNRTIFPEGFVFGASASAYQYEGAASEEGRRPSIWDTYTHKFPGGREVYEGYRLGRFQIVHFLVTDITLYNSICVTIFHWDLPQSLEDEYLGFLSPRIIDDYKDFAELCFKEFGDRVKHWATFNEPYIFTSGGYDGGATGNAPPGRCSNRSICAEGNSATEPYIVGHHMLIAHATAVKLYKEKYQSRLDVKAAQRALDFMYGWFIHPIVYGDYPRTMRSIVGDRLPKFTKEEEALVKGSLDYLGVNYYTAVANGVSIGKPTGVSYFNDYPKGLHDLLVYTKEKYRNPTIYILETGMTDGDKETKYAIDDVGRVSFYNGHIRAVHRAMKQGVNVKGFFAWSLLDNFEWHQVTLYDLGFAILTTRITLQEFPKSQLFGSRIS</sequence>
<dbReference type="GO" id="GO:0005975">
    <property type="term" value="P:carbohydrate metabolic process"/>
    <property type="evidence" value="ECO:0007669"/>
    <property type="project" value="InterPro"/>
</dbReference>
<dbReference type="Pfam" id="PF00232">
    <property type="entry name" value="Glyco_hydro_1"/>
    <property type="match status" value="4"/>
</dbReference>
<evidence type="ECO:0000256" key="3">
    <source>
        <dbReference type="RuleBase" id="RU003690"/>
    </source>
</evidence>
<keyword evidence="2 5" id="KW-0378">Hydrolase</keyword>
<dbReference type="InterPro" id="IPR001360">
    <property type="entry name" value="Glyco_hydro_1"/>
</dbReference>
<dbReference type="PRINTS" id="PR00131">
    <property type="entry name" value="GLHYDRLASE1"/>
</dbReference>
<dbReference type="EMBL" id="JACGWL010000008">
    <property type="protein sequence ID" value="KAK4397563.1"/>
    <property type="molecule type" value="Genomic_DNA"/>
</dbReference>
<dbReference type="InterPro" id="IPR017853">
    <property type="entry name" value="GH"/>
</dbReference>
<evidence type="ECO:0000313" key="5">
    <source>
        <dbReference type="EMBL" id="KAK4397563.1"/>
    </source>
</evidence>
<dbReference type="AlphaFoldDB" id="A0AAE2BU19"/>
<feature type="chain" id="PRO_5042144809" evidence="4">
    <location>
        <begin position="19"/>
        <end position="409"/>
    </location>
</feature>
<gene>
    <name evidence="5" type="ORF">Sango_1592900</name>
</gene>
<evidence type="ECO:0000256" key="2">
    <source>
        <dbReference type="ARBA" id="ARBA00022801"/>
    </source>
</evidence>
<reference evidence="5" key="2">
    <citation type="journal article" date="2024" name="Plant">
        <title>Genomic evolution and insights into agronomic trait innovations of Sesamum species.</title>
        <authorList>
            <person name="Miao H."/>
            <person name="Wang L."/>
            <person name="Qu L."/>
            <person name="Liu H."/>
            <person name="Sun Y."/>
            <person name="Le M."/>
            <person name="Wang Q."/>
            <person name="Wei S."/>
            <person name="Zheng Y."/>
            <person name="Lin W."/>
            <person name="Duan Y."/>
            <person name="Cao H."/>
            <person name="Xiong S."/>
            <person name="Wang X."/>
            <person name="Wei L."/>
            <person name="Li C."/>
            <person name="Ma Q."/>
            <person name="Ju M."/>
            <person name="Zhao R."/>
            <person name="Li G."/>
            <person name="Mu C."/>
            <person name="Tian Q."/>
            <person name="Mei H."/>
            <person name="Zhang T."/>
            <person name="Gao T."/>
            <person name="Zhang H."/>
        </authorList>
    </citation>
    <scope>NUCLEOTIDE SEQUENCE</scope>
    <source>
        <strain evidence="5">K16</strain>
    </source>
</reference>
<evidence type="ECO:0000313" key="6">
    <source>
        <dbReference type="Proteomes" id="UP001289374"/>
    </source>
</evidence>
<dbReference type="Gene3D" id="3.20.20.80">
    <property type="entry name" value="Glycosidases"/>
    <property type="match status" value="2"/>
</dbReference>
<proteinExistence type="inferred from homology"/>
<protein>
    <submittedName>
        <fullName evidence="5">Furcatin hydrolase</fullName>
    </submittedName>
</protein>
<reference evidence="5" key="1">
    <citation type="submission" date="2020-06" db="EMBL/GenBank/DDBJ databases">
        <authorList>
            <person name="Li T."/>
            <person name="Hu X."/>
            <person name="Zhang T."/>
            <person name="Song X."/>
            <person name="Zhang H."/>
            <person name="Dai N."/>
            <person name="Sheng W."/>
            <person name="Hou X."/>
            <person name="Wei L."/>
        </authorList>
    </citation>
    <scope>NUCLEOTIDE SEQUENCE</scope>
    <source>
        <strain evidence="5">K16</strain>
        <tissue evidence="5">Leaf</tissue>
    </source>
</reference>
<evidence type="ECO:0000256" key="4">
    <source>
        <dbReference type="SAM" id="SignalP"/>
    </source>
</evidence>
<dbReference type="PANTHER" id="PTHR10353:SF318">
    <property type="entry name" value="BETA-GLUCOSIDASE 31-RELATED"/>
    <property type="match status" value="1"/>
</dbReference>
<name>A0AAE2BU19_9LAMI</name>
<dbReference type="GO" id="GO:0008422">
    <property type="term" value="F:beta-glucosidase activity"/>
    <property type="evidence" value="ECO:0007669"/>
    <property type="project" value="TreeGrafter"/>
</dbReference>
<evidence type="ECO:0000256" key="1">
    <source>
        <dbReference type="ARBA" id="ARBA00010838"/>
    </source>
</evidence>
<comment type="similarity">
    <text evidence="1 3">Belongs to the glycosyl hydrolase 1 family.</text>
</comment>
<dbReference type="SUPFAM" id="SSF51445">
    <property type="entry name" value="(Trans)glycosidases"/>
    <property type="match status" value="1"/>
</dbReference>
<dbReference type="PANTHER" id="PTHR10353">
    <property type="entry name" value="GLYCOSYL HYDROLASE"/>
    <property type="match status" value="1"/>
</dbReference>
<accession>A0AAE2BU19</accession>
<organism evidence="5 6">
    <name type="scientific">Sesamum angolense</name>
    <dbReference type="NCBI Taxonomy" id="2727404"/>
    <lineage>
        <taxon>Eukaryota</taxon>
        <taxon>Viridiplantae</taxon>
        <taxon>Streptophyta</taxon>
        <taxon>Embryophyta</taxon>
        <taxon>Tracheophyta</taxon>
        <taxon>Spermatophyta</taxon>
        <taxon>Magnoliopsida</taxon>
        <taxon>eudicotyledons</taxon>
        <taxon>Gunneridae</taxon>
        <taxon>Pentapetalae</taxon>
        <taxon>asterids</taxon>
        <taxon>lamiids</taxon>
        <taxon>Lamiales</taxon>
        <taxon>Pedaliaceae</taxon>
        <taxon>Sesamum</taxon>
    </lineage>
</organism>
<keyword evidence="6" id="KW-1185">Reference proteome</keyword>
<comment type="caution">
    <text evidence="5">The sequence shown here is derived from an EMBL/GenBank/DDBJ whole genome shotgun (WGS) entry which is preliminary data.</text>
</comment>
<dbReference type="PROSITE" id="PS00653">
    <property type="entry name" value="GLYCOSYL_HYDROL_F1_2"/>
    <property type="match status" value="1"/>
</dbReference>
<dbReference type="Proteomes" id="UP001289374">
    <property type="component" value="Unassembled WGS sequence"/>
</dbReference>
<keyword evidence="4" id="KW-0732">Signal</keyword>
<feature type="signal peptide" evidence="4">
    <location>
        <begin position="1"/>
        <end position="18"/>
    </location>
</feature>
<dbReference type="InterPro" id="IPR033132">
    <property type="entry name" value="GH_1_N_CS"/>
</dbReference>